<evidence type="ECO:0000313" key="7">
    <source>
        <dbReference type="EMBL" id="MBE6832666.1"/>
    </source>
</evidence>
<dbReference type="EMBL" id="SVNY01000002">
    <property type="protein sequence ID" value="MBE6832666.1"/>
    <property type="molecule type" value="Genomic_DNA"/>
</dbReference>
<dbReference type="Proteomes" id="UP000754750">
    <property type="component" value="Unassembled WGS sequence"/>
</dbReference>
<dbReference type="Pfam" id="PF13440">
    <property type="entry name" value="Polysacc_synt_3"/>
    <property type="match status" value="1"/>
</dbReference>
<feature type="transmembrane region" description="Helical" evidence="6">
    <location>
        <begin position="305"/>
        <end position="323"/>
    </location>
</feature>
<sequence>MSFVKSKMNSLKKNQFLKNVAVLTGGTAVAQVLLPFAFMPILGRLYGPELQGIYGIYVYITSITQQIACFRYDYAIVVADSDEEAGGAFVLSALLATMFSVLLGLIMWPFIPQIGARFHLTGGAENTLWMVPLTTLICGLTTALNYFNVRHEKYKVITTANIIRVSVMIATQLILAFLGAGYWGMIIGQFLSYFFGNFRMVMTLKGRIHRRMFRLPFLKKVARKNLAYPKYMLPSAMANSFAMNMTGLFVQMQFGGVMNGYYSQINRLLGQPLQLVSSAVSQVFLRGASVDKHNGEKLSKTFSTVAKWLTILSVIPFGILLLWGDPLIPLFLGSEWKPIPQYLKYLIPLFMVRFVVTPLTNSAIALGRQKATMVWQFFLLATVTIPSLLTFVIPMTFEQYLLAASLPMAGAYLVFYRFCQTIVRNAK</sequence>
<keyword evidence="3 6" id="KW-0812">Transmembrane</keyword>
<dbReference type="PANTHER" id="PTHR30250">
    <property type="entry name" value="PST FAMILY PREDICTED COLANIC ACID TRANSPORTER"/>
    <property type="match status" value="1"/>
</dbReference>
<name>A0A928Q395_9FIRM</name>
<feature type="transmembrane region" description="Helical" evidence="6">
    <location>
        <begin position="399"/>
        <end position="419"/>
    </location>
</feature>
<protein>
    <submittedName>
        <fullName evidence="7">Polysaccharide biosynthesis protein</fullName>
    </submittedName>
</protein>
<proteinExistence type="predicted"/>
<evidence type="ECO:0000256" key="1">
    <source>
        <dbReference type="ARBA" id="ARBA00004651"/>
    </source>
</evidence>
<feature type="transmembrane region" description="Helical" evidence="6">
    <location>
        <begin position="128"/>
        <end position="149"/>
    </location>
</feature>
<evidence type="ECO:0000256" key="5">
    <source>
        <dbReference type="ARBA" id="ARBA00023136"/>
    </source>
</evidence>
<keyword evidence="5 6" id="KW-0472">Membrane</keyword>
<dbReference type="InterPro" id="IPR050833">
    <property type="entry name" value="Poly_Biosynth_Transport"/>
</dbReference>
<feature type="transmembrane region" description="Helical" evidence="6">
    <location>
        <begin position="343"/>
        <end position="366"/>
    </location>
</feature>
<comment type="caution">
    <text evidence="7">The sequence shown here is derived from an EMBL/GenBank/DDBJ whole genome shotgun (WGS) entry which is preliminary data.</text>
</comment>
<evidence type="ECO:0000313" key="8">
    <source>
        <dbReference type="Proteomes" id="UP000754750"/>
    </source>
</evidence>
<feature type="transmembrane region" description="Helical" evidence="6">
    <location>
        <begin position="54"/>
        <end position="74"/>
    </location>
</feature>
<feature type="transmembrane region" description="Helical" evidence="6">
    <location>
        <begin position="373"/>
        <end position="393"/>
    </location>
</feature>
<evidence type="ECO:0000256" key="3">
    <source>
        <dbReference type="ARBA" id="ARBA00022692"/>
    </source>
</evidence>
<evidence type="ECO:0000256" key="2">
    <source>
        <dbReference type="ARBA" id="ARBA00022475"/>
    </source>
</evidence>
<evidence type="ECO:0000256" key="6">
    <source>
        <dbReference type="SAM" id="Phobius"/>
    </source>
</evidence>
<keyword evidence="4 6" id="KW-1133">Transmembrane helix</keyword>
<dbReference type="AlphaFoldDB" id="A0A928Q395"/>
<accession>A0A928Q395</accession>
<feature type="transmembrane region" description="Helical" evidence="6">
    <location>
        <begin position="86"/>
        <end position="108"/>
    </location>
</feature>
<reference evidence="7" key="1">
    <citation type="submission" date="2019-04" db="EMBL/GenBank/DDBJ databases">
        <title>Evolution of Biomass-Degrading Anaerobic Consortia Revealed by Metagenomics.</title>
        <authorList>
            <person name="Peng X."/>
        </authorList>
    </citation>
    <scope>NUCLEOTIDE SEQUENCE</scope>
    <source>
        <strain evidence="7">SIG551</strain>
    </source>
</reference>
<organism evidence="7 8">
    <name type="scientific">Faecalispora sporosphaeroides</name>
    <dbReference type="NCBI Taxonomy" id="1549"/>
    <lineage>
        <taxon>Bacteria</taxon>
        <taxon>Bacillati</taxon>
        <taxon>Bacillota</taxon>
        <taxon>Clostridia</taxon>
        <taxon>Eubacteriales</taxon>
        <taxon>Oscillospiraceae</taxon>
        <taxon>Faecalispora</taxon>
    </lineage>
</organism>
<keyword evidence="2" id="KW-1003">Cell membrane</keyword>
<dbReference type="GO" id="GO:0005886">
    <property type="term" value="C:plasma membrane"/>
    <property type="evidence" value="ECO:0007669"/>
    <property type="project" value="UniProtKB-SubCell"/>
</dbReference>
<gene>
    <name evidence="7" type="ORF">E7512_03645</name>
</gene>
<feature type="transmembrane region" description="Helical" evidence="6">
    <location>
        <begin position="20"/>
        <end position="42"/>
    </location>
</feature>
<evidence type="ECO:0000256" key="4">
    <source>
        <dbReference type="ARBA" id="ARBA00022989"/>
    </source>
</evidence>
<comment type="subcellular location">
    <subcellularLocation>
        <location evidence="1">Cell membrane</location>
        <topology evidence="1">Multi-pass membrane protein</topology>
    </subcellularLocation>
</comment>
<dbReference type="PANTHER" id="PTHR30250:SF11">
    <property type="entry name" value="O-ANTIGEN TRANSPORTER-RELATED"/>
    <property type="match status" value="1"/>
</dbReference>